<dbReference type="RefSeq" id="WP_319832952.1">
    <property type="nucleotide sequence ID" value="NZ_CP138858.1"/>
</dbReference>
<sequence length="215" mass="24707">MNDFWSFGGNTCHATLWFRKDLQHQLKLTNTHLGFKYVRCHGILNDDMEVVLADGSFSFKRIIGSIQAILDLGMKPFIELSSMPASLASNEKGLTAYGFRSAPPNDWDRWQSMIHEMTLALKDAFGLEAMREWYFEVWNEPDIGFWSGTQQEYFKLYDLSAQAVKSVDAELKFGGPATARTNWIDEFLEHISKDSPDYTLAARRCDFIRYSCLSE</sequence>
<keyword evidence="2" id="KW-0378">Hydrolase</keyword>
<evidence type="ECO:0000256" key="1">
    <source>
        <dbReference type="ARBA" id="ARBA00008875"/>
    </source>
</evidence>
<dbReference type="EMBL" id="CP138858">
    <property type="protein sequence ID" value="WPJ96088.1"/>
    <property type="molecule type" value="Genomic_DNA"/>
</dbReference>
<dbReference type="PROSITE" id="PS01027">
    <property type="entry name" value="GLYCOSYL_HYDROL_F39"/>
    <property type="match status" value="1"/>
</dbReference>
<dbReference type="InterPro" id="IPR051923">
    <property type="entry name" value="Glycosyl_Hydrolase_39"/>
</dbReference>
<evidence type="ECO:0000256" key="3">
    <source>
        <dbReference type="ARBA" id="ARBA00023295"/>
    </source>
</evidence>
<evidence type="ECO:0000259" key="4">
    <source>
        <dbReference type="Pfam" id="PF01229"/>
    </source>
</evidence>
<dbReference type="PANTHER" id="PTHR12631">
    <property type="entry name" value="ALPHA-L-IDURONIDASE"/>
    <property type="match status" value="1"/>
</dbReference>
<organism evidence="5 6">
    <name type="scientific">Coraliomargarita algicola</name>
    <dbReference type="NCBI Taxonomy" id="3092156"/>
    <lineage>
        <taxon>Bacteria</taxon>
        <taxon>Pseudomonadati</taxon>
        <taxon>Verrucomicrobiota</taxon>
        <taxon>Opitutia</taxon>
        <taxon>Puniceicoccales</taxon>
        <taxon>Coraliomargaritaceae</taxon>
        <taxon>Coraliomargarita</taxon>
    </lineage>
</organism>
<keyword evidence="3" id="KW-0326">Glycosidase</keyword>
<dbReference type="InterPro" id="IPR049166">
    <property type="entry name" value="GH39_cat"/>
</dbReference>
<evidence type="ECO:0000256" key="2">
    <source>
        <dbReference type="ARBA" id="ARBA00022801"/>
    </source>
</evidence>
<dbReference type="Proteomes" id="UP001324993">
    <property type="component" value="Chromosome"/>
</dbReference>
<dbReference type="InterPro" id="IPR017853">
    <property type="entry name" value="GH"/>
</dbReference>
<proteinExistence type="inferred from homology"/>
<dbReference type="Gene3D" id="3.20.20.80">
    <property type="entry name" value="Glycosidases"/>
    <property type="match status" value="1"/>
</dbReference>
<accession>A0ABZ0RLW4</accession>
<evidence type="ECO:0000313" key="5">
    <source>
        <dbReference type="EMBL" id="WPJ96088.1"/>
    </source>
</evidence>
<reference evidence="5 6" key="1">
    <citation type="submission" date="2023-11" db="EMBL/GenBank/DDBJ databases">
        <title>Coraliomargarita sp. nov., isolated from marine algae.</title>
        <authorList>
            <person name="Lee J.K."/>
            <person name="Baek J.H."/>
            <person name="Kim J.M."/>
            <person name="Choi D.G."/>
            <person name="Jeon C.O."/>
        </authorList>
    </citation>
    <scope>NUCLEOTIDE SEQUENCE [LARGE SCALE GENOMIC DNA]</scope>
    <source>
        <strain evidence="5 6">J2-16</strain>
    </source>
</reference>
<comment type="similarity">
    <text evidence="1">Belongs to the glycosyl hydrolase 39 family.</text>
</comment>
<evidence type="ECO:0000313" key="6">
    <source>
        <dbReference type="Proteomes" id="UP001324993"/>
    </source>
</evidence>
<dbReference type="SUPFAM" id="SSF51445">
    <property type="entry name" value="(Trans)glycosidases"/>
    <property type="match status" value="1"/>
</dbReference>
<name>A0ABZ0RLW4_9BACT</name>
<gene>
    <name evidence="5" type="ORF">SH580_00040</name>
</gene>
<keyword evidence="6" id="KW-1185">Reference proteome</keyword>
<dbReference type="InterPro" id="IPR049165">
    <property type="entry name" value="GH39_as"/>
</dbReference>
<dbReference type="Pfam" id="PF01229">
    <property type="entry name" value="Glyco_hydro_39"/>
    <property type="match status" value="1"/>
</dbReference>
<protein>
    <recommendedName>
        <fullName evidence="4">Glycosyl hydrolases family 39 N-terminal catalytic domain-containing protein</fullName>
    </recommendedName>
</protein>
<dbReference type="PANTHER" id="PTHR12631:SF10">
    <property type="entry name" value="BETA-XYLOSIDASE-LIKE PROTEIN-RELATED"/>
    <property type="match status" value="1"/>
</dbReference>
<feature type="domain" description="Glycosyl hydrolases family 39 N-terminal catalytic" evidence="4">
    <location>
        <begin position="2"/>
        <end position="208"/>
    </location>
</feature>